<dbReference type="CDD" id="cd12887">
    <property type="entry name" value="SPRY_NHR_like"/>
    <property type="match status" value="1"/>
</dbReference>
<dbReference type="AlphaFoldDB" id="A0A5B7EH11"/>
<dbReference type="PANTHER" id="PTHR12429">
    <property type="entry name" value="NEURALIZED"/>
    <property type="match status" value="1"/>
</dbReference>
<dbReference type="InterPro" id="IPR043136">
    <property type="entry name" value="B30.2/SPRY_sf"/>
</dbReference>
<dbReference type="SUPFAM" id="SSF49899">
    <property type="entry name" value="Concanavalin A-like lectins/glucanases"/>
    <property type="match status" value="1"/>
</dbReference>
<keyword evidence="3" id="KW-1185">Reference proteome</keyword>
<dbReference type="PANTHER" id="PTHR12429:SF14">
    <property type="entry name" value="NEURALIZED-LIKE PROTEIN 4"/>
    <property type="match status" value="1"/>
</dbReference>
<proteinExistence type="predicted"/>
<dbReference type="Gene3D" id="2.60.120.920">
    <property type="match status" value="1"/>
</dbReference>
<dbReference type="Proteomes" id="UP000324222">
    <property type="component" value="Unassembled WGS sequence"/>
</dbReference>
<sequence>MEDPVNSAKFVTIVERDEREEQNLITRRNTQMGHSDEDTGEALLFHPNCGTYAQVINNGRTAHRPNAADDFNNGVVLTRRHLKPNEMFEVRLDRCVDKWAGSLEIGVTTHPPTDLEYPSTMTNVRSGTWMMTGNGVMHNGTTIIDDYGQNLDRLKVGDRVGVLRKDNGNLHFFVNGVDQGQAASNVPENIFGVVDLYGQAAQATVVQHTDHCSSDVLPSSVSSSTIYRCVIKCYVSVQWCLAIMGLAVMDFIQ</sequence>
<dbReference type="PROSITE" id="PS51065">
    <property type="entry name" value="NHR"/>
    <property type="match status" value="1"/>
</dbReference>
<dbReference type="OrthoDB" id="6345132at2759"/>
<dbReference type="InterPro" id="IPR006573">
    <property type="entry name" value="NHR_dom"/>
</dbReference>
<dbReference type="SMART" id="SM00588">
    <property type="entry name" value="NEUZ"/>
    <property type="match status" value="1"/>
</dbReference>
<dbReference type="InterPro" id="IPR013320">
    <property type="entry name" value="ConA-like_dom_sf"/>
</dbReference>
<dbReference type="FunFam" id="2.60.120.920:FF:000001">
    <property type="entry name" value="neuralized-like protein 4 isoform X1"/>
    <property type="match status" value="1"/>
</dbReference>
<gene>
    <name evidence="2" type="primary">neurl4_0</name>
    <name evidence="2" type="ORF">E2C01_026022</name>
</gene>
<evidence type="ECO:0000313" key="2">
    <source>
        <dbReference type="EMBL" id="MPC32698.1"/>
    </source>
</evidence>
<dbReference type="Pfam" id="PF07177">
    <property type="entry name" value="Neuralized"/>
    <property type="match status" value="1"/>
</dbReference>
<name>A0A5B7EH11_PORTR</name>
<reference evidence="2 3" key="1">
    <citation type="submission" date="2019-05" db="EMBL/GenBank/DDBJ databases">
        <title>Another draft genome of Portunus trituberculatus and its Hox gene families provides insights of decapod evolution.</title>
        <authorList>
            <person name="Jeong J.-H."/>
            <person name="Song I."/>
            <person name="Kim S."/>
            <person name="Choi T."/>
            <person name="Kim D."/>
            <person name="Ryu S."/>
            <person name="Kim W."/>
        </authorList>
    </citation>
    <scope>NUCLEOTIDE SEQUENCE [LARGE SCALE GENOMIC DNA]</scope>
    <source>
        <tissue evidence="2">Muscle</tissue>
    </source>
</reference>
<dbReference type="EMBL" id="VSRR010002675">
    <property type="protein sequence ID" value="MPC32698.1"/>
    <property type="molecule type" value="Genomic_DNA"/>
</dbReference>
<accession>A0A5B7EH11</accession>
<dbReference type="InterPro" id="IPR037962">
    <property type="entry name" value="Neuralized"/>
</dbReference>
<protein>
    <submittedName>
        <fullName evidence="2">Neuralized-like protein 4</fullName>
    </submittedName>
</protein>
<evidence type="ECO:0000259" key="1">
    <source>
        <dbReference type="PROSITE" id="PS51065"/>
    </source>
</evidence>
<organism evidence="2 3">
    <name type="scientific">Portunus trituberculatus</name>
    <name type="common">Swimming crab</name>
    <name type="synonym">Neptunus trituberculatus</name>
    <dbReference type="NCBI Taxonomy" id="210409"/>
    <lineage>
        <taxon>Eukaryota</taxon>
        <taxon>Metazoa</taxon>
        <taxon>Ecdysozoa</taxon>
        <taxon>Arthropoda</taxon>
        <taxon>Crustacea</taxon>
        <taxon>Multicrustacea</taxon>
        <taxon>Malacostraca</taxon>
        <taxon>Eumalacostraca</taxon>
        <taxon>Eucarida</taxon>
        <taxon>Decapoda</taxon>
        <taxon>Pleocyemata</taxon>
        <taxon>Brachyura</taxon>
        <taxon>Eubrachyura</taxon>
        <taxon>Portunoidea</taxon>
        <taxon>Portunidae</taxon>
        <taxon>Portuninae</taxon>
        <taxon>Portunus</taxon>
    </lineage>
</organism>
<comment type="caution">
    <text evidence="2">The sequence shown here is derived from an EMBL/GenBank/DDBJ whole genome shotgun (WGS) entry which is preliminary data.</text>
</comment>
<feature type="domain" description="NHR" evidence="1">
    <location>
        <begin position="42"/>
        <end position="208"/>
    </location>
</feature>
<dbReference type="GO" id="GO:0061630">
    <property type="term" value="F:ubiquitin protein ligase activity"/>
    <property type="evidence" value="ECO:0007669"/>
    <property type="project" value="TreeGrafter"/>
</dbReference>
<evidence type="ECO:0000313" key="3">
    <source>
        <dbReference type="Proteomes" id="UP000324222"/>
    </source>
</evidence>